<gene>
    <name evidence="1" type="ORF">GIX10_00370</name>
</gene>
<accession>A0A6L6GBG9</accession>
<organism evidence="1 2">
    <name type="scientific">Acinetobacter faecalis</name>
    <dbReference type="NCBI Taxonomy" id="2665161"/>
    <lineage>
        <taxon>Bacteria</taxon>
        <taxon>Pseudomonadati</taxon>
        <taxon>Pseudomonadota</taxon>
        <taxon>Gammaproteobacteria</taxon>
        <taxon>Moraxellales</taxon>
        <taxon>Moraxellaceae</taxon>
        <taxon>Acinetobacter</taxon>
    </lineage>
</organism>
<reference evidence="1 2" key="1">
    <citation type="submission" date="2019-11" db="EMBL/GenBank/DDBJ databases">
        <authorList>
            <person name="An D."/>
        </authorList>
    </citation>
    <scope>NUCLEOTIDE SEQUENCE [LARGE SCALE GENOMIC DNA]</scope>
    <source>
        <strain evidence="1 2">YIM 103518</strain>
    </source>
</reference>
<dbReference type="RefSeq" id="WP_154771588.1">
    <property type="nucleotide sequence ID" value="NZ_WLYL01000001.1"/>
</dbReference>
<evidence type="ECO:0000313" key="1">
    <source>
        <dbReference type="EMBL" id="MTD09910.1"/>
    </source>
</evidence>
<evidence type="ECO:0000313" key="2">
    <source>
        <dbReference type="Proteomes" id="UP000473854"/>
    </source>
</evidence>
<dbReference type="AlphaFoldDB" id="A0A6L6GBG9"/>
<comment type="caution">
    <text evidence="1">The sequence shown here is derived from an EMBL/GenBank/DDBJ whole genome shotgun (WGS) entry which is preliminary data.</text>
</comment>
<dbReference type="EMBL" id="WLYL01000001">
    <property type="protein sequence ID" value="MTD09910.1"/>
    <property type="molecule type" value="Genomic_DNA"/>
</dbReference>
<sequence>MTSNPNKIISLQELINAQVDAKVLELIMNEAPLVEVETRLGRKCYSISTIQAIIDQYKLQADVEIANLTDAINVALAAGAGAAGWIDSLVKTWSGLTQEQENKAFTSNANHLADLDNLSKFDGRKVTVLNYSADVQSEPLLYVYDASRASENNNGTIYKGWIAQLNGYVTPEMFGVREKVDETAKLQIMLKFASDNKLSIRYDPKKEYWTQSLTLKGALHFHLENCGAPMNLYFCKTPDSSDTIALLLDARDVNVVDITAESLEGSNTITVADASIFNVGDIICITTTRLYQGDNRGAYTDGQHHKITAISENLLTLENTLAIPCFAPFEITGTVTAKASNWELTLDSNVDLPLRKATTSLTIGATTLAIKEWDNTTKVAKFDSEYRAGFPLASVGNTYILNYKARVYKLLESSVSIENSLKLWKQKNTDNQGATWKGVQCFGLVGSTFNKNIVNNFSYVNIENRFCYDIQCNNNDVSGANHDNLGYGVHLIDTSYSQAHGNFGTNCRRVVDVFGVTMNSYGNSVAFNKAFGGGKTHTGADFFPVGTVGNNCVGSHGGSVATVFLGNHAHNCSGTFILRGLHEVAYNHTHSGCGERLISIAYGGGMTVSGFKYSDLYSEMGIEDADLFYKAAPSNKYPTRLINIMSNALATHPITLNNIDANAVSDCALYLDGAADYAEIRFGNIQVVAKPTGDKTFAFIRTYTSHTLTNAIKDLGGNGFSINGEFTALRMGQFPNTGTGLRIKPNSFIELSSKVFKLVIESGKTVVIPVYQVESLLIDLDETANPAGRNYYLRSGLLRQANATMYRGEKGTDLEILTTALNASTLTTDKVNISFVDGSLHIQNGYSVTIYPIITVNGA</sequence>
<dbReference type="Proteomes" id="UP000473854">
    <property type="component" value="Unassembled WGS sequence"/>
</dbReference>
<name>A0A6L6GBG9_9GAMM</name>
<proteinExistence type="predicted"/>
<protein>
    <submittedName>
        <fullName evidence="1">Uncharacterized protein</fullName>
    </submittedName>
</protein>